<dbReference type="PROSITE" id="PS50896">
    <property type="entry name" value="LISH"/>
    <property type="match status" value="1"/>
</dbReference>
<dbReference type="Gene3D" id="3.30.40.10">
    <property type="entry name" value="Zinc/RING finger domain, C3HC4 (zinc finger)"/>
    <property type="match status" value="1"/>
</dbReference>
<dbReference type="OMA" id="HKFLMYG"/>
<dbReference type="PANTHER" id="PTHR12170:SF3">
    <property type="entry name" value="GH10162P"/>
    <property type="match status" value="1"/>
</dbReference>
<dbReference type="Proteomes" id="UP000000305">
    <property type="component" value="Unassembled WGS sequence"/>
</dbReference>
<dbReference type="InterPro" id="IPR044063">
    <property type="entry name" value="ZF_RING_GID"/>
</dbReference>
<dbReference type="KEGG" id="dpx:DAPPUDRAFT_100911"/>
<dbReference type="InterPro" id="IPR045098">
    <property type="entry name" value="Fyv10_fam"/>
</dbReference>
<accession>E9GBM9</accession>
<dbReference type="PROSITE" id="PS51867">
    <property type="entry name" value="ZF_RING_GID"/>
    <property type="match status" value="1"/>
</dbReference>
<dbReference type="AlphaFoldDB" id="E9GBM9"/>
<dbReference type="GO" id="GO:0034657">
    <property type="term" value="C:GID complex"/>
    <property type="evidence" value="ECO:0000318"/>
    <property type="project" value="GO_Central"/>
</dbReference>
<evidence type="ECO:0000259" key="7">
    <source>
        <dbReference type="PROSITE" id="PS50897"/>
    </source>
</evidence>
<reference evidence="9 10" key="1">
    <citation type="journal article" date="2011" name="Science">
        <title>The ecoresponsive genome of Daphnia pulex.</title>
        <authorList>
            <person name="Colbourne J.K."/>
            <person name="Pfrender M.E."/>
            <person name="Gilbert D."/>
            <person name="Thomas W.K."/>
            <person name="Tucker A."/>
            <person name="Oakley T.H."/>
            <person name="Tokishita S."/>
            <person name="Aerts A."/>
            <person name="Arnold G.J."/>
            <person name="Basu M.K."/>
            <person name="Bauer D.J."/>
            <person name="Caceres C.E."/>
            <person name="Carmel L."/>
            <person name="Casola C."/>
            <person name="Choi J.H."/>
            <person name="Detter J.C."/>
            <person name="Dong Q."/>
            <person name="Dusheyko S."/>
            <person name="Eads B.D."/>
            <person name="Frohlich T."/>
            <person name="Geiler-Samerotte K.A."/>
            <person name="Gerlach D."/>
            <person name="Hatcher P."/>
            <person name="Jogdeo S."/>
            <person name="Krijgsveld J."/>
            <person name="Kriventseva E.V."/>
            <person name="Kultz D."/>
            <person name="Laforsch C."/>
            <person name="Lindquist E."/>
            <person name="Lopez J."/>
            <person name="Manak J.R."/>
            <person name="Muller J."/>
            <person name="Pangilinan J."/>
            <person name="Patwardhan R.P."/>
            <person name="Pitluck S."/>
            <person name="Pritham E.J."/>
            <person name="Rechtsteiner A."/>
            <person name="Rho M."/>
            <person name="Rogozin I.B."/>
            <person name="Sakarya O."/>
            <person name="Salamov A."/>
            <person name="Schaack S."/>
            <person name="Shapiro H."/>
            <person name="Shiga Y."/>
            <person name="Skalitzky C."/>
            <person name="Smith Z."/>
            <person name="Souvorov A."/>
            <person name="Sung W."/>
            <person name="Tang Z."/>
            <person name="Tsuchiya D."/>
            <person name="Tu H."/>
            <person name="Vos H."/>
            <person name="Wang M."/>
            <person name="Wolf Y.I."/>
            <person name="Yamagata H."/>
            <person name="Yamada T."/>
            <person name="Ye Y."/>
            <person name="Shaw J.R."/>
            <person name="Andrews J."/>
            <person name="Crease T.J."/>
            <person name="Tang H."/>
            <person name="Lucas S.M."/>
            <person name="Robertson H.M."/>
            <person name="Bork P."/>
            <person name="Koonin E.V."/>
            <person name="Zdobnov E.M."/>
            <person name="Grigoriev I.V."/>
            <person name="Lynch M."/>
            <person name="Boore J.L."/>
        </authorList>
    </citation>
    <scope>NUCLEOTIDE SEQUENCE [LARGE SCALE GENOMIC DNA]</scope>
</reference>
<dbReference type="InterPro" id="IPR006595">
    <property type="entry name" value="CTLH_C"/>
</dbReference>
<evidence type="ECO:0000256" key="2">
    <source>
        <dbReference type="ARBA" id="ARBA00022490"/>
    </source>
</evidence>
<keyword evidence="2" id="KW-0963">Cytoplasm</keyword>
<dbReference type="STRING" id="6669.E9GBM9"/>
<proteinExistence type="predicted"/>
<comment type="subcellular location">
    <subcellularLocation>
        <location evidence="1">Cytoplasm</location>
    </subcellularLocation>
</comment>
<dbReference type="InterPro" id="IPR013083">
    <property type="entry name" value="Znf_RING/FYVE/PHD"/>
</dbReference>
<dbReference type="InterPro" id="IPR037683">
    <property type="entry name" value="Rmd5_dRing"/>
</dbReference>
<feature type="domain" description="RING-Gid-type" evidence="8">
    <location>
        <begin position="330"/>
        <end position="377"/>
    </location>
</feature>
<dbReference type="GO" id="GO:0008270">
    <property type="term" value="F:zinc ion binding"/>
    <property type="evidence" value="ECO:0007669"/>
    <property type="project" value="UniProtKB-KW"/>
</dbReference>
<evidence type="ECO:0000256" key="1">
    <source>
        <dbReference type="ARBA" id="ARBA00004496"/>
    </source>
</evidence>
<keyword evidence="5" id="KW-0862">Zinc</keyword>
<dbReference type="GO" id="GO:0005737">
    <property type="term" value="C:cytoplasm"/>
    <property type="evidence" value="ECO:0000318"/>
    <property type="project" value="GO_Central"/>
</dbReference>
<dbReference type="GO" id="GO:0043161">
    <property type="term" value="P:proteasome-mediated ubiquitin-dependent protein catabolic process"/>
    <property type="evidence" value="ECO:0000318"/>
    <property type="project" value="GO_Central"/>
</dbReference>
<name>E9GBM9_DAPPU</name>
<evidence type="ECO:0000256" key="6">
    <source>
        <dbReference type="PROSITE-ProRule" id="PRU01215"/>
    </source>
</evidence>
<dbReference type="InterPro" id="IPR024964">
    <property type="entry name" value="CTLH/CRA"/>
</dbReference>
<evidence type="ECO:0000256" key="5">
    <source>
        <dbReference type="ARBA" id="ARBA00022833"/>
    </source>
</evidence>
<feature type="zinc finger region" description="RING-Gid-type" evidence="6">
    <location>
        <begin position="330"/>
        <end position="377"/>
    </location>
</feature>
<evidence type="ECO:0000256" key="3">
    <source>
        <dbReference type="ARBA" id="ARBA00022723"/>
    </source>
</evidence>
<dbReference type="InParanoid" id="E9GBM9"/>
<dbReference type="SMART" id="SM00668">
    <property type="entry name" value="CTLH"/>
    <property type="match status" value="1"/>
</dbReference>
<dbReference type="GO" id="GO:0005634">
    <property type="term" value="C:nucleus"/>
    <property type="evidence" value="ECO:0000318"/>
    <property type="project" value="GO_Central"/>
</dbReference>
<dbReference type="SUPFAM" id="SSF57850">
    <property type="entry name" value="RING/U-box"/>
    <property type="match status" value="1"/>
</dbReference>
<feature type="domain" description="CTLH" evidence="7">
    <location>
        <begin position="153"/>
        <end position="204"/>
    </location>
</feature>
<keyword evidence="3" id="KW-0479">Metal-binding</keyword>
<dbReference type="OrthoDB" id="1933281at2759"/>
<organism evidence="9 10">
    <name type="scientific">Daphnia pulex</name>
    <name type="common">Water flea</name>
    <dbReference type="NCBI Taxonomy" id="6669"/>
    <lineage>
        <taxon>Eukaryota</taxon>
        <taxon>Metazoa</taxon>
        <taxon>Ecdysozoa</taxon>
        <taxon>Arthropoda</taxon>
        <taxon>Crustacea</taxon>
        <taxon>Branchiopoda</taxon>
        <taxon>Diplostraca</taxon>
        <taxon>Cladocera</taxon>
        <taxon>Anomopoda</taxon>
        <taxon>Daphniidae</taxon>
        <taxon>Daphnia</taxon>
    </lineage>
</organism>
<evidence type="ECO:0000259" key="8">
    <source>
        <dbReference type="PROSITE" id="PS51867"/>
    </source>
</evidence>
<dbReference type="SMART" id="SM00667">
    <property type="entry name" value="LisH"/>
    <property type="match status" value="1"/>
</dbReference>
<evidence type="ECO:0000313" key="10">
    <source>
        <dbReference type="Proteomes" id="UP000000305"/>
    </source>
</evidence>
<dbReference type="HOGENOM" id="CLU_020227_3_1_1"/>
<dbReference type="GO" id="GO:0061630">
    <property type="term" value="F:ubiquitin protein ligase activity"/>
    <property type="evidence" value="ECO:0007669"/>
    <property type="project" value="InterPro"/>
</dbReference>
<dbReference type="InterPro" id="IPR013144">
    <property type="entry name" value="CRA_dom"/>
</dbReference>
<dbReference type="InterPro" id="IPR006594">
    <property type="entry name" value="LisH"/>
</dbReference>
<protein>
    <submittedName>
        <fullName evidence="9">Uncharacterized protein</fullName>
    </submittedName>
</protein>
<dbReference type="PROSITE" id="PS50897">
    <property type="entry name" value="CTLH"/>
    <property type="match status" value="1"/>
</dbReference>
<dbReference type="PANTHER" id="PTHR12170">
    <property type="entry name" value="MACROPHAGE ERYTHROBLAST ATTACHER-RELATED"/>
    <property type="match status" value="1"/>
</dbReference>
<dbReference type="SMART" id="SM00757">
    <property type="entry name" value="CRA"/>
    <property type="match status" value="1"/>
</dbReference>
<dbReference type="EMBL" id="GL732538">
    <property type="protein sequence ID" value="EFX82988.1"/>
    <property type="molecule type" value="Genomic_DNA"/>
</dbReference>
<gene>
    <name evidence="9" type="ORF">DAPPUDRAFT_100911</name>
</gene>
<keyword evidence="4 6" id="KW-0863">Zinc-finger</keyword>
<dbReference type="CDD" id="cd16652">
    <property type="entry name" value="dRING_Rmd5p-like"/>
    <property type="match status" value="1"/>
</dbReference>
<dbReference type="eggNOG" id="KOG2817">
    <property type="taxonomic scope" value="Eukaryota"/>
</dbReference>
<dbReference type="Pfam" id="PF10607">
    <property type="entry name" value="CTLH"/>
    <property type="match status" value="1"/>
</dbReference>
<keyword evidence="10" id="KW-1185">Reference proteome</keyword>
<dbReference type="PhylomeDB" id="E9GBM9"/>
<evidence type="ECO:0000313" key="9">
    <source>
        <dbReference type="EMBL" id="EFX82988.1"/>
    </source>
</evidence>
<evidence type="ECO:0000256" key="4">
    <source>
        <dbReference type="ARBA" id="ARBA00022771"/>
    </source>
</evidence>
<sequence length="391" mass="44330">MEVLEACNNVGQHIDAALSNFATTYEEGKRKIEEATEILLSIKRDFEQKQEVNAKESQLGVSRVKECLSQLSKQHKKIQKSLSNIEKKIEANFQRGCGVSIFPPILPDSEKLLNQAICLHLLRNGFVESGVEFSRECGLEIDDRIQEACKLTEIQAKLKENHLDAAIAWAQGHHQELLEKNSDLEFKLHQMKFIQILSQGPQWQNEAIAYAKNHFPLFSDRHKTEIAKVMGILPFIKRGVHNSPYGHFFDPVLWTEINQLFNRTAAAVLGFSVESPLSTSINVGVMALPVFEKFQKTMAEMKIQWDITSDTEMPIEIDTDGRNYHSVFSCPILKQQSSPSNPPMRLPCGHAMSLDAIKQTLAYYRGSFRGSAKCPYCKMGFEKSQVTELHF</sequence>